<evidence type="ECO:0000313" key="1">
    <source>
        <dbReference type="EMBL" id="TXG49119.1"/>
    </source>
</evidence>
<name>A0A5C7GX70_9ROSI</name>
<gene>
    <name evidence="1" type="ORF">EZV62_024994</name>
</gene>
<proteinExistence type="predicted"/>
<organism evidence="1 2">
    <name type="scientific">Acer yangbiense</name>
    <dbReference type="NCBI Taxonomy" id="1000413"/>
    <lineage>
        <taxon>Eukaryota</taxon>
        <taxon>Viridiplantae</taxon>
        <taxon>Streptophyta</taxon>
        <taxon>Embryophyta</taxon>
        <taxon>Tracheophyta</taxon>
        <taxon>Spermatophyta</taxon>
        <taxon>Magnoliopsida</taxon>
        <taxon>eudicotyledons</taxon>
        <taxon>Gunneridae</taxon>
        <taxon>Pentapetalae</taxon>
        <taxon>rosids</taxon>
        <taxon>malvids</taxon>
        <taxon>Sapindales</taxon>
        <taxon>Sapindaceae</taxon>
        <taxon>Hippocastanoideae</taxon>
        <taxon>Acereae</taxon>
        <taxon>Acer</taxon>
    </lineage>
</organism>
<comment type="caution">
    <text evidence="1">The sequence shown here is derived from an EMBL/GenBank/DDBJ whole genome shotgun (WGS) entry which is preliminary data.</text>
</comment>
<dbReference type="AlphaFoldDB" id="A0A5C7GX70"/>
<keyword evidence="2" id="KW-1185">Reference proteome</keyword>
<accession>A0A5C7GX70</accession>
<dbReference type="EMBL" id="VAHF01000012">
    <property type="protein sequence ID" value="TXG49119.1"/>
    <property type="molecule type" value="Genomic_DNA"/>
</dbReference>
<evidence type="ECO:0000313" key="2">
    <source>
        <dbReference type="Proteomes" id="UP000323000"/>
    </source>
</evidence>
<dbReference type="Proteomes" id="UP000323000">
    <property type="component" value="Chromosome 12"/>
</dbReference>
<protein>
    <submittedName>
        <fullName evidence="1">Uncharacterized protein</fullName>
    </submittedName>
</protein>
<reference evidence="2" key="1">
    <citation type="journal article" date="2019" name="Gigascience">
        <title>De novo genome assembly of the endangered Acer yangbiense, a plant species with extremely small populations endemic to Yunnan Province, China.</title>
        <authorList>
            <person name="Yang J."/>
            <person name="Wariss H.M."/>
            <person name="Tao L."/>
            <person name="Zhang R."/>
            <person name="Yun Q."/>
            <person name="Hollingsworth P."/>
            <person name="Dao Z."/>
            <person name="Luo G."/>
            <person name="Guo H."/>
            <person name="Ma Y."/>
            <person name="Sun W."/>
        </authorList>
    </citation>
    <scope>NUCLEOTIDE SEQUENCE [LARGE SCALE GENOMIC DNA]</scope>
    <source>
        <strain evidence="2">cv. Malutang</strain>
    </source>
</reference>
<sequence length="101" mass="11596">MMDSAMVEWRKKKVNGHAGIGLSMKLKAMKNVLKKWQSKVKMEDQEVDLLEFKLDTIEASAKRSGWSAHLRAKKGKKMGNKEAMTLLLEKGFQIGRTKLRY</sequence>